<sequence>MIHLYIIHIMTNTFVGFAGSVRNVVKTLHSVFPEDICNHIYEFYHPYKNVFTNNIIKKNEIWKRAWIRFHQQQIDPKIKFVMEYMLKEINIYPSDLCDSMDSQISLFPDTCCIGYYPNKNICSIVIVQMGYDHEIFKEFELFTTKQYKQWGVEECSSTNHKITVHWNEQFWLVQTI</sequence>
<organism evidence="1">
    <name type="scientific">viral metagenome</name>
    <dbReference type="NCBI Taxonomy" id="1070528"/>
    <lineage>
        <taxon>unclassified sequences</taxon>
        <taxon>metagenomes</taxon>
        <taxon>organismal metagenomes</taxon>
    </lineage>
</organism>
<accession>A0A6C0HUZ2</accession>
<dbReference type="EMBL" id="MN740016">
    <property type="protein sequence ID" value="QHT84220.1"/>
    <property type="molecule type" value="Genomic_DNA"/>
</dbReference>
<name>A0A6C0HUZ2_9ZZZZ</name>
<reference evidence="1" key="1">
    <citation type="journal article" date="2020" name="Nature">
        <title>Giant virus diversity and host interactions through global metagenomics.</title>
        <authorList>
            <person name="Schulz F."/>
            <person name="Roux S."/>
            <person name="Paez-Espino D."/>
            <person name="Jungbluth S."/>
            <person name="Walsh D.A."/>
            <person name="Denef V.J."/>
            <person name="McMahon K.D."/>
            <person name="Konstantinidis K.T."/>
            <person name="Eloe-Fadrosh E.A."/>
            <person name="Kyrpides N.C."/>
            <person name="Woyke T."/>
        </authorList>
    </citation>
    <scope>NUCLEOTIDE SEQUENCE</scope>
    <source>
        <strain evidence="1">GVMAG-M-3300023184-16</strain>
    </source>
</reference>
<protein>
    <submittedName>
        <fullName evidence="1">Uncharacterized protein</fullName>
    </submittedName>
</protein>
<evidence type="ECO:0000313" key="1">
    <source>
        <dbReference type="EMBL" id="QHT84220.1"/>
    </source>
</evidence>
<proteinExistence type="predicted"/>
<dbReference type="AlphaFoldDB" id="A0A6C0HUZ2"/>